<evidence type="ECO:0000256" key="6">
    <source>
        <dbReference type="PROSITE-ProRule" id="PRU00023"/>
    </source>
</evidence>
<feature type="compositionally biased region" description="Basic and acidic residues" evidence="7">
    <location>
        <begin position="766"/>
        <end position="792"/>
    </location>
</feature>
<feature type="compositionally biased region" description="Polar residues" evidence="7">
    <location>
        <begin position="432"/>
        <end position="453"/>
    </location>
</feature>
<feature type="compositionally biased region" description="Basic and acidic residues" evidence="7">
    <location>
        <begin position="626"/>
        <end position="668"/>
    </location>
</feature>
<dbReference type="PANTHER" id="PTHR24172">
    <property type="entry name" value="ANK_REP_REGION DOMAIN-CONTAINING PROTEIN"/>
    <property type="match status" value="1"/>
</dbReference>
<dbReference type="PROSITE" id="PS50297">
    <property type="entry name" value="ANK_REP_REGION"/>
    <property type="match status" value="1"/>
</dbReference>
<name>A0A9J6D7X8_RHIMP</name>
<evidence type="ECO:0000313" key="8">
    <source>
        <dbReference type="EMBL" id="KAH8010220.1"/>
    </source>
</evidence>
<feature type="compositionally biased region" description="Basic and acidic residues" evidence="7">
    <location>
        <begin position="954"/>
        <end position="980"/>
    </location>
</feature>
<evidence type="ECO:0000256" key="1">
    <source>
        <dbReference type="ARBA" id="ARBA00004175"/>
    </source>
</evidence>
<evidence type="ECO:0000256" key="5">
    <source>
        <dbReference type="ARBA" id="ARBA00023298"/>
    </source>
</evidence>
<dbReference type="Proteomes" id="UP000821866">
    <property type="component" value="Chromosome 9"/>
</dbReference>
<comment type="caution">
    <text evidence="8">The sequence shown here is derived from an EMBL/GenBank/DDBJ whole genome shotgun (WGS) entry which is preliminary data.</text>
</comment>
<organism evidence="8 9">
    <name type="scientific">Rhipicephalus microplus</name>
    <name type="common">Cattle tick</name>
    <name type="synonym">Boophilus microplus</name>
    <dbReference type="NCBI Taxonomy" id="6941"/>
    <lineage>
        <taxon>Eukaryota</taxon>
        <taxon>Metazoa</taxon>
        <taxon>Ecdysozoa</taxon>
        <taxon>Arthropoda</taxon>
        <taxon>Chelicerata</taxon>
        <taxon>Arachnida</taxon>
        <taxon>Acari</taxon>
        <taxon>Parasitiformes</taxon>
        <taxon>Ixodida</taxon>
        <taxon>Ixodoidea</taxon>
        <taxon>Ixodidae</taxon>
        <taxon>Rhipicephalinae</taxon>
        <taxon>Rhipicephalus</taxon>
        <taxon>Boophilus</taxon>
    </lineage>
</organism>
<feature type="compositionally biased region" description="Basic and acidic residues" evidence="7">
    <location>
        <begin position="552"/>
        <end position="576"/>
    </location>
</feature>
<dbReference type="VEuPathDB" id="VectorBase:LOC119178575"/>
<keyword evidence="5" id="KW-1053">Target membrane</keyword>
<feature type="compositionally biased region" description="Basic and acidic residues" evidence="7">
    <location>
        <begin position="702"/>
        <end position="718"/>
    </location>
</feature>
<sequence>MLNRFHPTLYPSYCPFCGSVPTVYHSTWEFSAPQGVPPIPNPTPSSWESALLSLRRQEQQQLVQRARRGYRDGFMLSYSRHQVSAAHEAIISGDQAKLEELAASDAQLLRARSDLGCHPIHAAIEARNLEAAKLILDAFPAAINLKAPHGRNPLHLAALRRDDDMYKFLVDSGADPKALDQKGKTAEYYLKNSRKRRSRSTASVYDTSLERSSSVRDTKPAIIDTAARSTELETITVPADKGALGAAGDGVVSHGDKSAEGTAGVANAAAERGDEATEATGDNESGQSGSSDGGGKDHDSPALASAGSDVAAAKDVSGATLEAVNDGRAPISEAAGAVSKEGRSDQEDTQGACAVDASSTSFSSSSSDSPPTVTAVSSDDGGARRETHPGLGKEGQGSSDDARTDVTEIVGAGVESGGENGEDAENLESREQCSTGMTDESMVPSSENAVSETKANDAEVNDNDARKGQHGDEDLRRAGQFKEIDKSELSQGTCNKSNTENKSNGGSQTSKSLSKVTDESESFKKGECLNKLQGAVEDVALSHAIKNVDLAQDSKRGVEHGLESAEVVLPDKKDGAHAAANNAGISHDPENNANGCDDLNAENLMKESPTRRSSSGGKCHNSAGGEKPKTDTRTQSDGDKNQASEIIRDQRASDPNGEKDDFLSEHLSPDGAFSPVETGALQSMPEATRETNISQNAGVSEHSPKTRAEIEKSEHADQVTDAEVTTRSNDTTPVHDPSGDDVIVHCKSIKERPKAFASSEAGTGDIEDRAVKVDGVDFKNPKDSNGSEDRIPLEAVKLSGQPVKESTDKPPSSKADKRLVREQKLVAKPGGAKDTSNGKPNPRRSSSMASMKTHLTKSMSRHSLNTEEKDGSRNNKQSSLETRKTGSSQNKTLRTNSAATLATDKSPTGEQRKGDQNGTRAAVEDPDGKATNMKSRNESSQGNVEVPHKLSANEPDREGARKVTKEREHETAQTERKTRDSSASQSQKSLGVAIFDTTQEEMLRTQGSVDKPSANEGVTTTHVCEGLEETTSSDKQNEASKQRSVDTQSSDEAPGASQKHKCAIGDEGASSGMTEGQGGSRELLKEPVAVPESLVAPASAEPSKPMAPKEHVHVDTDNALEKAGNSNPQPLETSQAREPRRRSAEKVPNNKGSKVSSNTSAQLGEYAYSVRS</sequence>
<feature type="compositionally biased region" description="Basic and acidic residues" evidence="7">
    <location>
        <begin position="463"/>
        <end position="488"/>
    </location>
</feature>
<keyword evidence="9" id="KW-1185">Reference proteome</keyword>
<dbReference type="GO" id="GO:0044218">
    <property type="term" value="C:other organism cell membrane"/>
    <property type="evidence" value="ECO:0007669"/>
    <property type="project" value="UniProtKB-KW"/>
</dbReference>
<dbReference type="PANTHER" id="PTHR24172:SF4">
    <property type="entry name" value="ANK_REP_REGION DOMAIN-CONTAINING PROTEIN"/>
    <property type="match status" value="1"/>
</dbReference>
<reference evidence="8" key="2">
    <citation type="submission" date="2021-09" db="EMBL/GenBank/DDBJ databases">
        <authorList>
            <person name="Jia N."/>
            <person name="Wang J."/>
            <person name="Shi W."/>
            <person name="Du L."/>
            <person name="Sun Y."/>
            <person name="Zhan W."/>
            <person name="Jiang J."/>
            <person name="Wang Q."/>
            <person name="Zhang B."/>
            <person name="Ji P."/>
            <person name="Sakyi L.B."/>
            <person name="Cui X."/>
            <person name="Yuan T."/>
            <person name="Jiang B."/>
            <person name="Yang W."/>
            <person name="Lam T.T.-Y."/>
            <person name="Chang Q."/>
            <person name="Ding S."/>
            <person name="Wang X."/>
            <person name="Zhu J."/>
            <person name="Ruan X."/>
            <person name="Zhao L."/>
            <person name="Wei J."/>
            <person name="Que T."/>
            <person name="Du C."/>
            <person name="Cheng J."/>
            <person name="Dai P."/>
            <person name="Han X."/>
            <person name="Huang E."/>
            <person name="Gao Y."/>
            <person name="Liu J."/>
            <person name="Shao H."/>
            <person name="Ye R."/>
            <person name="Li L."/>
            <person name="Wei W."/>
            <person name="Wang X."/>
            <person name="Wang C."/>
            <person name="Huo Q."/>
            <person name="Li W."/>
            <person name="Guo W."/>
            <person name="Chen H."/>
            <person name="Chen S."/>
            <person name="Zhou L."/>
            <person name="Zhou L."/>
            <person name="Ni X."/>
            <person name="Tian J."/>
            <person name="Zhou Y."/>
            <person name="Sheng Y."/>
            <person name="Liu T."/>
            <person name="Pan Y."/>
            <person name="Xia L."/>
            <person name="Li J."/>
            <person name="Zhao F."/>
            <person name="Cao W."/>
        </authorList>
    </citation>
    <scope>NUCLEOTIDE SEQUENCE</scope>
    <source>
        <strain evidence="8">Rmic-2018</strain>
        <tissue evidence="8">Larvae</tissue>
    </source>
</reference>
<dbReference type="GO" id="GO:0006887">
    <property type="term" value="P:exocytosis"/>
    <property type="evidence" value="ECO:0007669"/>
    <property type="project" value="UniProtKB-KW"/>
</dbReference>
<feature type="compositionally biased region" description="Polar residues" evidence="7">
    <location>
        <begin position="723"/>
        <end position="732"/>
    </location>
</feature>
<keyword evidence="4" id="KW-0800">Toxin</keyword>
<feature type="compositionally biased region" description="Low complexity" evidence="7">
    <location>
        <begin position="260"/>
        <end position="270"/>
    </location>
</feature>
<evidence type="ECO:0000256" key="2">
    <source>
        <dbReference type="ARBA" id="ARBA00022483"/>
    </source>
</evidence>
<feature type="compositionally biased region" description="Polar residues" evidence="7">
    <location>
        <begin position="834"/>
        <end position="850"/>
    </location>
</feature>
<feature type="compositionally biased region" description="Basic and acidic residues" evidence="7">
    <location>
        <begin position="814"/>
        <end position="825"/>
    </location>
</feature>
<dbReference type="AlphaFoldDB" id="A0A9J6D7X8"/>
<proteinExistence type="predicted"/>
<keyword evidence="6" id="KW-0040">ANK repeat</keyword>
<keyword evidence="4" id="KW-0528">Neurotoxin</keyword>
<feature type="compositionally biased region" description="Polar residues" evidence="7">
    <location>
        <begin position="489"/>
        <end position="515"/>
    </location>
</feature>
<dbReference type="PROSITE" id="PS50088">
    <property type="entry name" value="ANK_REPEAT"/>
    <property type="match status" value="1"/>
</dbReference>
<keyword evidence="3" id="KW-1052">Target cell membrane</keyword>
<gene>
    <name evidence="8" type="ORF">HPB51_026272</name>
</gene>
<feature type="compositionally biased region" description="Basic and acidic residues" evidence="7">
    <location>
        <begin position="864"/>
        <end position="873"/>
    </location>
</feature>
<feature type="compositionally biased region" description="Low complexity" evidence="7">
    <location>
        <begin position="354"/>
        <end position="378"/>
    </location>
</feature>
<reference evidence="8" key="1">
    <citation type="journal article" date="2020" name="Cell">
        <title>Large-Scale Comparative Analyses of Tick Genomes Elucidate Their Genetic Diversity and Vector Capacities.</title>
        <authorList>
            <consortium name="Tick Genome and Microbiome Consortium (TIGMIC)"/>
            <person name="Jia N."/>
            <person name="Wang J."/>
            <person name="Shi W."/>
            <person name="Du L."/>
            <person name="Sun Y."/>
            <person name="Zhan W."/>
            <person name="Jiang J.F."/>
            <person name="Wang Q."/>
            <person name="Zhang B."/>
            <person name="Ji P."/>
            <person name="Bell-Sakyi L."/>
            <person name="Cui X.M."/>
            <person name="Yuan T.T."/>
            <person name="Jiang B.G."/>
            <person name="Yang W.F."/>
            <person name="Lam T.T."/>
            <person name="Chang Q.C."/>
            <person name="Ding S.J."/>
            <person name="Wang X.J."/>
            <person name="Zhu J.G."/>
            <person name="Ruan X.D."/>
            <person name="Zhao L."/>
            <person name="Wei J.T."/>
            <person name="Ye R.Z."/>
            <person name="Que T.C."/>
            <person name="Du C.H."/>
            <person name="Zhou Y.H."/>
            <person name="Cheng J.X."/>
            <person name="Dai P.F."/>
            <person name="Guo W.B."/>
            <person name="Han X.H."/>
            <person name="Huang E.J."/>
            <person name="Li L.F."/>
            <person name="Wei W."/>
            <person name="Gao Y.C."/>
            <person name="Liu J.Z."/>
            <person name="Shao H.Z."/>
            <person name="Wang X."/>
            <person name="Wang C.C."/>
            <person name="Yang T.C."/>
            <person name="Huo Q.B."/>
            <person name="Li W."/>
            <person name="Chen H.Y."/>
            <person name="Chen S.E."/>
            <person name="Zhou L.G."/>
            <person name="Ni X.B."/>
            <person name="Tian J.H."/>
            <person name="Sheng Y."/>
            <person name="Liu T."/>
            <person name="Pan Y.S."/>
            <person name="Xia L.Y."/>
            <person name="Li J."/>
            <person name="Zhao F."/>
            <person name="Cao W.C."/>
        </authorList>
    </citation>
    <scope>NUCLEOTIDE SEQUENCE</scope>
    <source>
        <strain evidence="8">Rmic-2018</strain>
    </source>
</reference>
<feature type="compositionally biased region" description="Basic and acidic residues" evidence="7">
    <location>
        <begin position="1135"/>
        <end position="1145"/>
    </location>
</feature>
<feature type="compositionally biased region" description="Basic and acidic residues" evidence="7">
    <location>
        <begin position="1035"/>
        <end position="1044"/>
    </location>
</feature>
<dbReference type="InterPro" id="IPR002110">
    <property type="entry name" value="Ankyrin_rpt"/>
</dbReference>
<dbReference type="Pfam" id="PF12796">
    <property type="entry name" value="Ank_2"/>
    <property type="match status" value="1"/>
</dbReference>
<dbReference type="SUPFAM" id="SSF48403">
    <property type="entry name" value="Ankyrin repeat"/>
    <property type="match status" value="1"/>
</dbReference>
<feature type="region of interest" description="Disordered" evidence="7">
    <location>
        <begin position="549"/>
        <end position="1172"/>
    </location>
</feature>
<feature type="compositionally biased region" description="Basic and acidic residues" evidence="7">
    <location>
        <begin position="742"/>
        <end position="754"/>
    </location>
</feature>
<dbReference type="EMBL" id="JABSTU010000011">
    <property type="protein sequence ID" value="KAH8010220.1"/>
    <property type="molecule type" value="Genomic_DNA"/>
</dbReference>
<evidence type="ECO:0000256" key="4">
    <source>
        <dbReference type="ARBA" id="ARBA00023028"/>
    </source>
</evidence>
<feature type="compositionally biased region" description="Basic and acidic residues" evidence="7">
    <location>
        <begin position="1107"/>
        <end position="1120"/>
    </location>
</feature>
<evidence type="ECO:0000256" key="3">
    <source>
        <dbReference type="ARBA" id="ARBA00022537"/>
    </source>
</evidence>
<keyword evidence="4" id="KW-0638">Presynaptic neurotoxin</keyword>
<dbReference type="Gene3D" id="1.25.40.20">
    <property type="entry name" value="Ankyrin repeat-containing domain"/>
    <property type="match status" value="1"/>
</dbReference>
<accession>A0A9J6D7X8</accession>
<dbReference type="GO" id="GO:0044231">
    <property type="term" value="C:host cell presynaptic membrane"/>
    <property type="evidence" value="ECO:0007669"/>
    <property type="project" value="UniProtKB-KW"/>
</dbReference>
<dbReference type="InterPro" id="IPR036770">
    <property type="entry name" value="Ankyrin_rpt-contain_sf"/>
</dbReference>
<evidence type="ECO:0000313" key="9">
    <source>
        <dbReference type="Proteomes" id="UP000821866"/>
    </source>
</evidence>
<feature type="compositionally biased region" description="Polar residues" evidence="7">
    <location>
        <begin position="874"/>
        <end position="909"/>
    </location>
</feature>
<keyword evidence="2" id="KW-0268">Exocytosis</keyword>
<feature type="compositionally biased region" description="Low complexity" evidence="7">
    <location>
        <begin position="302"/>
        <end position="317"/>
    </location>
</feature>
<evidence type="ECO:0000256" key="7">
    <source>
        <dbReference type="SAM" id="MobiDB-lite"/>
    </source>
</evidence>
<feature type="compositionally biased region" description="Polar residues" evidence="7">
    <location>
        <begin position="1124"/>
        <end position="1134"/>
    </location>
</feature>
<feature type="region of interest" description="Disordered" evidence="7">
    <location>
        <begin position="242"/>
        <end position="526"/>
    </location>
</feature>
<dbReference type="SMART" id="SM00248">
    <property type="entry name" value="ANK"/>
    <property type="match status" value="3"/>
</dbReference>
<comment type="subcellular location">
    <subcellularLocation>
        <location evidence="1">Target cell membrane</location>
    </subcellularLocation>
</comment>
<feature type="repeat" description="ANK" evidence="6">
    <location>
        <begin position="149"/>
        <end position="181"/>
    </location>
</feature>
<feature type="compositionally biased region" description="Polar residues" evidence="7">
    <location>
        <begin position="932"/>
        <end position="943"/>
    </location>
</feature>
<feature type="compositionally biased region" description="Basic and acidic residues" evidence="7">
    <location>
        <begin position="516"/>
        <end position="526"/>
    </location>
</feature>
<keyword evidence="5" id="KW-0472">Membrane</keyword>
<protein>
    <submittedName>
        <fullName evidence="8">Uncharacterized protein</fullName>
    </submittedName>
</protein>
<feature type="compositionally biased region" description="Polar residues" evidence="7">
    <location>
        <begin position="1150"/>
        <end position="1162"/>
    </location>
</feature>